<dbReference type="InParanoid" id="E2C2Q8"/>
<evidence type="ECO:0000313" key="2">
    <source>
        <dbReference type="EMBL" id="EFN77743.1"/>
    </source>
</evidence>
<protein>
    <submittedName>
        <fullName evidence="2">Uncharacterized protein</fullName>
    </submittedName>
</protein>
<accession>E2C2Q8</accession>
<feature type="region of interest" description="Disordered" evidence="1">
    <location>
        <begin position="64"/>
        <end position="100"/>
    </location>
</feature>
<evidence type="ECO:0000256" key="1">
    <source>
        <dbReference type="SAM" id="MobiDB-lite"/>
    </source>
</evidence>
<organism evidence="3">
    <name type="scientific">Harpegnathos saltator</name>
    <name type="common">Jerdon's jumping ant</name>
    <dbReference type="NCBI Taxonomy" id="610380"/>
    <lineage>
        <taxon>Eukaryota</taxon>
        <taxon>Metazoa</taxon>
        <taxon>Ecdysozoa</taxon>
        <taxon>Arthropoda</taxon>
        <taxon>Hexapoda</taxon>
        <taxon>Insecta</taxon>
        <taxon>Pterygota</taxon>
        <taxon>Neoptera</taxon>
        <taxon>Endopterygota</taxon>
        <taxon>Hymenoptera</taxon>
        <taxon>Apocrita</taxon>
        <taxon>Aculeata</taxon>
        <taxon>Formicoidea</taxon>
        <taxon>Formicidae</taxon>
        <taxon>Ponerinae</taxon>
        <taxon>Ponerini</taxon>
        <taxon>Harpegnathos</taxon>
    </lineage>
</organism>
<proteinExistence type="predicted"/>
<evidence type="ECO:0000313" key="3">
    <source>
        <dbReference type="Proteomes" id="UP000008237"/>
    </source>
</evidence>
<dbReference type="EMBL" id="GL452203">
    <property type="protein sequence ID" value="EFN77743.1"/>
    <property type="molecule type" value="Genomic_DNA"/>
</dbReference>
<gene>
    <name evidence="2" type="ORF">EAI_14972</name>
</gene>
<name>E2C2Q8_HARSA</name>
<keyword evidence="3" id="KW-1185">Reference proteome</keyword>
<dbReference type="Proteomes" id="UP000008237">
    <property type="component" value="Unassembled WGS sequence"/>
</dbReference>
<reference evidence="2 3" key="1">
    <citation type="journal article" date="2010" name="Science">
        <title>Genomic comparison of the ants Camponotus floridanus and Harpegnathos saltator.</title>
        <authorList>
            <person name="Bonasio R."/>
            <person name="Zhang G."/>
            <person name="Ye C."/>
            <person name="Mutti N.S."/>
            <person name="Fang X."/>
            <person name="Qin N."/>
            <person name="Donahue G."/>
            <person name="Yang P."/>
            <person name="Li Q."/>
            <person name="Li C."/>
            <person name="Zhang P."/>
            <person name="Huang Z."/>
            <person name="Berger S.L."/>
            <person name="Reinberg D."/>
            <person name="Wang J."/>
            <person name="Liebig J."/>
        </authorList>
    </citation>
    <scope>NUCLEOTIDE SEQUENCE [LARGE SCALE GENOMIC DNA]</scope>
    <source>
        <strain evidence="2 3">R22 G/1</strain>
    </source>
</reference>
<sequence length="100" mass="10332">MRSSSVFQLSQYNSSLAALPRNPAPPWRVLDGGLLLTDASPFGALTGAPDPSGTPRGTVYLGRSSGSRSCHCESAPAKRGEGQGGEQMGCDIATPTTFYG</sequence>
<dbReference type="AlphaFoldDB" id="E2C2Q8"/>